<dbReference type="RefSeq" id="WP_025048465.1">
    <property type="nucleotide sequence ID" value="NZ_QBKU01000003.1"/>
</dbReference>
<evidence type="ECO:0000313" key="2">
    <source>
        <dbReference type="Proteomes" id="UP000244092"/>
    </source>
</evidence>
<reference evidence="1 2" key="1">
    <citation type="submission" date="2018-04" db="EMBL/GenBank/DDBJ databases">
        <title>Genomic Encyclopedia of Archaeal and Bacterial Type Strains, Phase II (KMG-II): from individual species to whole genera.</title>
        <authorList>
            <person name="Goeker M."/>
        </authorList>
    </citation>
    <scope>NUCLEOTIDE SEQUENCE [LARGE SCALE GENOMIC DNA]</scope>
    <source>
        <strain evidence="1 2">DSM 12244</strain>
    </source>
</reference>
<accession>A0A2T6CGC5</accession>
<dbReference type="EMBL" id="QBKU01000003">
    <property type="protein sequence ID" value="PTX74563.1"/>
    <property type="molecule type" value="Genomic_DNA"/>
</dbReference>
<name>A0A2T6CGC5_9RHOB</name>
<proteinExistence type="predicted"/>
<protein>
    <submittedName>
        <fullName evidence="1">Uncharacterized protein</fullName>
    </submittedName>
</protein>
<gene>
    <name evidence="1" type="ORF">C8N31_10339</name>
</gene>
<sequence length="135" mass="14563">MAGLSIAITGDGELFQIWPTHAMKRFPHATIYDRSAKVTAFRHAEVKLGKDGLLNAEGQDAAKRTAQNLANPPEVDATVTFRGPLQNGVVTVKCKAGTEKVFQIRLNGLGKKAIEQAFFNVDAAITRCKVLAPMA</sequence>
<organism evidence="1 2">
    <name type="scientific">Sulfitobacter mediterraneus</name>
    <dbReference type="NCBI Taxonomy" id="83219"/>
    <lineage>
        <taxon>Bacteria</taxon>
        <taxon>Pseudomonadati</taxon>
        <taxon>Pseudomonadota</taxon>
        <taxon>Alphaproteobacteria</taxon>
        <taxon>Rhodobacterales</taxon>
        <taxon>Roseobacteraceae</taxon>
        <taxon>Sulfitobacter</taxon>
    </lineage>
</organism>
<dbReference type="OrthoDB" id="7844778at2"/>
<evidence type="ECO:0000313" key="1">
    <source>
        <dbReference type="EMBL" id="PTX74563.1"/>
    </source>
</evidence>
<dbReference type="Proteomes" id="UP000244092">
    <property type="component" value="Unassembled WGS sequence"/>
</dbReference>
<comment type="caution">
    <text evidence="1">The sequence shown here is derived from an EMBL/GenBank/DDBJ whole genome shotgun (WGS) entry which is preliminary data.</text>
</comment>
<dbReference type="AlphaFoldDB" id="A0A2T6CGC5"/>